<protein>
    <recommendedName>
        <fullName evidence="2">phospholipase D</fullName>
        <ecNumber evidence="2">3.1.4.4</ecNumber>
    </recommendedName>
</protein>
<dbReference type="Proteomes" id="UP000685013">
    <property type="component" value="Chromosome 12"/>
</dbReference>
<sequence>MESCLEMGKHIIVSKAQSWSGGKHKTGDMVALQMNPDKLVRVLHVVARAFISEMVIFTVANALYCVIRSVSQWSAGTSRTEESIHIAYCSLIEKAEHFVYIEGGLDDSGAASVRAIMHWQYRTICRGQNSIFHNLYDLLGSKVHDYISFYGLRSYGKLFDGGPVATSQVYVHSKIMIVDDCIALIGSANINDRSLLGSRDSEIAIVIEDKELINSYMGGQPWKAGKFCWSLRLSLWSEHLGLRPGQINQIVDPVSDSTYKDTWMGTAKTNTTIYQDVFSCLTPTTS</sequence>
<feature type="domain" description="PLD phosphodiesterase" evidence="7">
    <location>
        <begin position="167"/>
        <end position="194"/>
    </location>
</feature>
<dbReference type="SMART" id="SM00155">
    <property type="entry name" value="PLDc"/>
    <property type="match status" value="1"/>
</dbReference>
<accession>A0AAV6MQW7</accession>
<dbReference type="GO" id="GO:0004630">
    <property type="term" value="F:phospholipase D activity"/>
    <property type="evidence" value="ECO:0007669"/>
    <property type="project" value="UniProtKB-EC"/>
</dbReference>
<dbReference type="PROSITE" id="PS50035">
    <property type="entry name" value="PLD"/>
    <property type="match status" value="1"/>
</dbReference>
<organism evidence="8 9">
    <name type="scientific">Cucurbita argyrosperma subsp. sororia</name>
    <dbReference type="NCBI Taxonomy" id="37648"/>
    <lineage>
        <taxon>Eukaryota</taxon>
        <taxon>Viridiplantae</taxon>
        <taxon>Streptophyta</taxon>
        <taxon>Embryophyta</taxon>
        <taxon>Tracheophyta</taxon>
        <taxon>Spermatophyta</taxon>
        <taxon>Magnoliopsida</taxon>
        <taxon>eudicotyledons</taxon>
        <taxon>Gunneridae</taxon>
        <taxon>Pentapetalae</taxon>
        <taxon>rosids</taxon>
        <taxon>fabids</taxon>
        <taxon>Cucurbitales</taxon>
        <taxon>Cucurbitaceae</taxon>
        <taxon>Cucurbiteae</taxon>
        <taxon>Cucurbita</taxon>
    </lineage>
</organism>
<feature type="non-terminal residue" evidence="8">
    <location>
        <position position="1"/>
    </location>
</feature>
<keyword evidence="6" id="KW-0443">Lipid metabolism</keyword>
<dbReference type="GO" id="GO:0009395">
    <property type="term" value="P:phospholipid catabolic process"/>
    <property type="evidence" value="ECO:0007669"/>
    <property type="project" value="TreeGrafter"/>
</dbReference>
<keyword evidence="4" id="KW-0378">Hydrolase</keyword>
<dbReference type="Pfam" id="PF13091">
    <property type="entry name" value="PLDc_2"/>
    <property type="match status" value="1"/>
</dbReference>
<dbReference type="EC" id="3.1.4.4" evidence="2"/>
<dbReference type="InterPro" id="IPR025202">
    <property type="entry name" value="PLD-like_dom"/>
</dbReference>
<evidence type="ECO:0000256" key="3">
    <source>
        <dbReference type="ARBA" id="ARBA00022737"/>
    </source>
</evidence>
<dbReference type="InterPro" id="IPR001736">
    <property type="entry name" value="PLipase_D/transphosphatidylase"/>
</dbReference>
<keyword evidence="3" id="KW-0677">Repeat</keyword>
<gene>
    <name evidence="8" type="primary">PLDZETA1</name>
    <name evidence="8" type="ORF">SDJN03_18712</name>
</gene>
<dbReference type="CDD" id="cd09141">
    <property type="entry name" value="PLDc_vPLD1_2_yPLD_like_2"/>
    <property type="match status" value="1"/>
</dbReference>
<reference evidence="8 9" key="1">
    <citation type="journal article" date="2021" name="Hortic Res">
        <title>The domestication of Cucurbita argyrosperma as revealed by the genome of its wild relative.</title>
        <authorList>
            <person name="Barrera-Redondo J."/>
            <person name="Sanchez-de la Vega G."/>
            <person name="Aguirre-Liguori J.A."/>
            <person name="Castellanos-Morales G."/>
            <person name="Gutierrez-Guerrero Y.T."/>
            <person name="Aguirre-Dugua X."/>
            <person name="Aguirre-Planter E."/>
            <person name="Tenaillon M.I."/>
            <person name="Lira-Saade R."/>
            <person name="Eguiarte L.E."/>
        </authorList>
    </citation>
    <scope>NUCLEOTIDE SEQUENCE [LARGE SCALE GENOMIC DNA]</scope>
    <source>
        <strain evidence="8">JBR-2021</strain>
    </source>
</reference>
<dbReference type="AlphaFoldDB" id="A0AAV6MQW7"/>
<dbReference type="GO" id="GO:0005886">
    <property type="term" value="C:plasma membrane"/>
    <property type="evidence" value="ECO:0007669"/>
    <property type="project" value="TreeGrafter"/>
</dbReference>
<evidence type="ECO:0000256" key="1">
    <source>
        <dbReference type="ARBA" id="ARBA00000798"/>
    </source>
</evidence>
<comment type="catalytic activity">
    <reaction evidence="1">
        <text>a 1,2-diacyl-sn-glycero-3-phosphocholine + H2O = a 1,2-diacyl-sn-glycero-3-phosphate + choline + H(+)</text>
        <dbReference type="Rhea" id="RHEA:14445"/>
        <dbReference type="ChEBI" id="CHEBI:15354"/>
        <dbReference type="ChEBI" id="CHEBI:15377"/>
        <dbReference type="ChEBI" id="CHEBI:15378"/>
        <dbReference type="ChEBI" id="CHEBI:57643"/>
        <dbReference type="ChEBI" id="CHEBI:58608"/>
        <dbReference type="EC" id="3.1.4.4"/>
    </reaction>
</comment>
<keyword evidence="9" id="KW-1185">Reference proteome</keyword>
<dbReference type="PANTHER" id="PTHR18896">
    <property type="entry name" value="PHOSPHOLIPASE D"/>
    <property type="match status" value="1"/>
</dbReference>
<evidence type="ECO:0000256" key="6">
    <source>
        <dbReference type="ARBA" id="ARBA00023098"/>
    </source>
</evidence>
<evidence type="ECO:0000256" key="5">
    <source>
        <dbReference type="ARBA" id="ARBA00022963"/>
    </source>
</evidence>
<evidence type="ECO:0000256" key="2">
    <source>
        <dbReference type="ARBA" id="ARBA00012027"/>
    </source>
</evidence>
<evidence type="ECO:0000313" key="8">
    <source>
        <dbReference type="EMBL" id="KAG6585979.1"/>
    </source>
</evidence>
<comment type="caution">
    <text evidence="8">The sequence shown here is derived from an EMBL/GenBank/DDBJ whole genome shotgun (WGS) entry which is preliminary data.</text>
</comment>
<evidence type="ECO:0000259" key="7">
    <source>
        <dbReference type="PROSITE" id="PS50035"/>
    </source>
</evidence>
<proteinExistence type="predicted"/>
<dbReference type="EMBL" id="JAGKQH010000012">
    <property type="protein sequence ID" value="KAG6585979.1"/>
    <property type="molecule type" value="Genomic_DNA"/>
</dbReference>
<evidence type="ECO:0000256" key="4">
    <source>
        <dbReference type="ARBA" id="ARBA00022801"/>
    </source>
</evidence>
<dbReference type="PANTHER" id="PTHR18896:SF76">
    <property type="entry name" value="PHOSPHOLIPASE"/>
    <property type="match status" value="1"/>
</dbReference>
<name>A0AAV6MQW7_9ROSI</name>
<dbReference type="InterPro" id="IPR015679">
    <property type="entry name" value="PLipase_D_fam"/>
</dbReference>
<keyword evidence="5" id="KW-0442">Lipid degradation</keyword>
<evidence type="ECO:0000313" key="9">
    <source>
        <dbReference type="Proteomes" id="UP000685013"/>
    </source>
</evidence>